<reference evidence="7 8" key="1">
    <citation type="submission" date="2020-03" db="EMBL/GenBank/DDBJ databases">
        <title>Genomic Encyclopedia of Type Strains, Phase IV (KMG-IV): sequencing the most valuable type-strain genomes for metagenomic binning, comparative biology and taxonomic classification.</title>
        <authorList>
            <person name="Goeker M."/>
        </authorList>
    </citation>
    <scope>NUCLEOTIDE SEQUENCE [LARGE SCALE GENOMIC DNA]</scope>
    <source>
        <strain evidence="7 8">DSM 16846</strain>
    </source>
</reference>
<keyword evidence="8" id="KW-1185">Reference proteome</keyword>
<evidence type="ECO:0000256" key="1">
    <source>
        <dbReference type="ARBA" id="ARBA00004167"/>
    </source>
</evidence>
<evidence type="ECO:0000313" key="7">
    <source>
        <dbReference type="EMBL" id="NJC05572.1"/>
    </source>
</evidence>
<accession>A0A7X6BGZ6</accession>
<dbReference type="GO" id="GO:0005886">
    <property type="term" value="C:plasma membrane"/>
    <property type="evidence" value="ECO:0007669"/>
    <property type="project" value="InterPro"/>
</dbReference>
<organism evidence="7 8">
    <name type="scientific">Sphingomonas kaistensis</name>
    <dbReference type="NCBI Taxonomy" id="298708"/>
    <lineage>
        <taxon>Bacteria</taxon>
        <taxon>Pseudomonadati</taxon>
        <taxon>Pseudomonadota</taxon>
        <taxon>Alphaproteobacteria</taxon>
        <taxon>Sphingomonadales</taxon>
        <taxon>Sphingomonadaceae</taxon>
        <taxon>Sphingomonas</taxon>
    </lineage>
</organism>
<gene>
    <name evidence="7" type="ORF">GGQ97_001365</name>
</gene>
<dbReference type="GO" id="GO:0097347">
    <property type="term" value="C:TAM protein secretion complex"/>
    <property type="evidence" value="ECO:0007669"/>
    <property type="project" value="TreeGrafter"/>
</dbReference>
<evidence type="ECO:0000259" key="6">
    <source>
        <dbReference type="Pfam" id="PF04357"/>
    </source>
</evidence>
<dbReference type="Pfam" id="PF04357">
    <property type="entry name" value="TamB"/>
    <property type="match status" value="1"/>
</dbReference>
<evidence type="ECO:0000313" key="8">
    <source>
        <dbReference type="Proteomes" id="UP000558192"/>
    </source>
</evidence>
<dbReference type="EMBL" id="JAATJC010000001">
    <property type="protein sequence ID" value="NJC05572.1"/>
    <property type="molecule type" value="Genomic_DNA"/>
</dbReference>
<proteinExistence type="predicted"/>
<dbReference type="RefSeq" id="WP_168068247.1">
    <property type="nucleotide sequence ID" value="NZ_JAATJC010000001.1"/>
</dbReference>
<feature type="transmembrane region" description="Helical" evidence="5">
    <location>
        <begin position="31"/>
        <end position="53"/>
    </location>
</feature>
<dbReference type="InterPro" id="IPR007452">
    <property type="entry name" value="TamB_C"/>
</dbReference>
<evidence type="ECO:0000256" key="2">
    <source>
        <dbReference type="ARBA" id="ARBA00022692"/>
    </source>
</evidence>
<keyword evidence="3 5" id="KW-1133">Transmembrane helix</keyword>
<comment type="caution">
    <text evidence="7">The sequence shown here is derived from an EMBL/GenBank/DDBJ whole genome shotgun (WGS) entry which is preliminary data.</text>
</comment>
<dbReference type="PANTHER" id="PTHR36985:SF1">
    <property type="entry name" value="TRANSLOCATION AND ASSEMBLY MODULE SUBUNIT TAMB"/>
    <property type="match status" value="1"/>
</dbReference>
<comment type="subcellular location">
    <subcellularLocation>
        <location evidence="1">Membrane</location>
        <topology evidence="1">Single-pass membrane protein</topology>
    </subcellularLocation>
</comment>
<evidence type="ECO:0000256" key="5">
    <source>
        <dbReference type="SAM" id="Phobius"/>
    </source>
</evidence>
<feature type="domain" description="Translocation and assembly module TamB C-terminal" evidence="6">
    <location>
        <begin position="1062"/>
        <end position="1415"/>
    </location>
</feature>
<keyword evidence="2 5" id="KW-0812">Transmembrane</keyword>
<protein>
    <submittedName>
        <fullName evidence="7">Translocation and assembly module TamB</fullName>
    </submittedName>
</protein>
<keyword evidence="4 5" id="KW-0472">Membrane</keyword>
<evidence type="ECO:0000256" key="3">
    <source>
        <dbReference type="ARBA" id="ARBA00022989"/>
    </source>
</evidence>
<evidence type="ECO:0000256" key="4">
    <source>
        <dbReference type="ARBA" id="ARBA00023136"/>
    </source>
</evidence>
<sequence length="1415" mass="148780">MSETTATAEGLPEGERETIIVRRHRNWPLTIAKVLLGLVVGLALLVLALFAFINTDPGRRFAADRIEALEFANGMKIGVGRIDGSLTGAMTIRRFTLSDPRGVFFASPLVRLDWRPFDYFNNHVDIRSLVAPTATLARLPEFKATPPSDGPLLPDLDIDIGRLKVDRLVIGPSVTGEQRVGSIDGRARIANRRAQVALQAAVIGGEGRAGGDRLALNLDAVPEDNKLTLDAFVSAPADGVLTKLAGLTAPVRARVQGSGDWKQWNGRLLADLDNQPFARLALTARDGTFGVRGPTRVARLVEGPTAALLGPITNVALQSTWANRRADLNGRFSSDAFTLVANGVADLGRDRFEDLKVNFGLLKPQVLAPNLAGRDVRAALTLNGTLRKPTVDYRVTAASLAFNDMGLQGLDASGKARFDKNQMIVPIAATARAITGLDVAAGGTITNVRLDGDLAVDWPRIVSDNIRIRSNRIDARAIVLADVGSGLYTGAIDGRINDYRVDSVGIFNIDTDADVKTVPSGGFALVGRVRAQSTRLFNEGVRSFLGGNLIASSDVAYGTDGIIRFSRLRLNAPLLRVTDGRGSYSPDGRIDLRAQGVSQQYGPVGVQVAGTVASPRAIVTAARPGFGIGIAGLTADIRSTGNAYAILARGRSDYGDFTADVSVQTAAGPLTVDIRRATLAGVTVQGRVRQTPAGPFAGQLNARGDGLGGVVRLAAAGRFQQAIVNLRARNAILPEPAGIAVGAAIVDARITLYDQPEIVADAQLADARFGSTTISALRTIINYRGGQGFARGVAEGTSGVPFRMAFNSDLTPRLWRASLKGRVNGIDVRTESPARIVPRGGSYELLPTRLAFDRGSMRLAGSYGRELALQSRIDSVDMSLINIFAPGLGVGGRATGSIDFVQAGNAFPRLDASLAIRNFTRTTAASVSRPLDVNLVARLAPGTGTLNAVMRTRGTVVGRVQAAIQPLPSGSWTSRIAGAPLSGGIRYIGPADALFSLAGLADQSLAGPLGVAADFGGRVERPSLQGVVRGRGLTYANATYGTRITDMALQGRFTGERLQIDQLTGRAGSGTVTGNGYVSLAAASGYPANFDLSLDNARLADSDALRVTATGNVRLIKAANQSPVLSGTVRLPATRYQIVRQGSAQVPELTGVRFKPPRGRPRVTGDAPPQSAAASFGDVRLDLNIVAPGQLFVSGMGLESEWRADMRVGGTSQAPRITGTIDLVRGTLGFAGRSFELQEGRVRFNGGSATDATVAMQATESIEDVDVTVNVAGAALDPRITFTSSPGLPQDEIVSRILFGNSVGQLSAIQAVQLAASLNTLRGSGGGGLNPLGKLRQVAGIDRLRILGADDTTGRGTALAAGKYIGDDIYLEVVTDARGFTATQLEVTLSRSLSILSQAGGSNSTNVNVRYRKTY</sequence>
<dbReference type="Proteomes" id="UP000558192">
    <property type="component" value="Unassembled WGS sequence"/>
</dbReference>
<dbReference type="GO" id="GO:0009306">
    <property type="term" value="P:protein secretion"/>
    <property type="evidence" value="ECO:0007669"/>
    <property type="project" value="InterPro"/>
</dbReference>
<dbReference type="PANTHER" id="PTHR36985">
    <property type="entry name" value="TRANSLOCATION AND ASSEMBLY MODULE SUBUNIT TAMB"/>
    <property type="match status" value="1"/>
</dbReference>
<name>A0A7X6BGZ6_9SPHN</name>